<keyword evidence="1" id="KW-1133">Transmembrane helix</keyword>
<dbReference type="Proteomes" id="UP000243528">
    <property type="component" value="Unassembled WGS sequence"/>
</dbReference>
<feature type="transmembrane region" description="Helical" evidence="1">
    <location>
        <begin position="141"/>
        <end position="162"/>
    </location>
</feature>
<dbReference type="EMBL" id="PYGE01000001">
    <property type="protein sequence ID" value="PSL08109.1"/>
    <property type="molecule type" value="Genomic_DNA"/>
</dbReference>
<proteinExistence type="predicted"/>
<comment type="caution">
    <text evidence="3">The sequence shown here is derived from an EMBL/GenBank/DDBJ whole genome shotgun (WGS) entry which is preliminary data.</text>
</comment>
<evidence type="ECO:0000259" key="2">
    <source>
        <dbReference type="Pfam" id="PF04892"/>
    </source>
</evidence>
<evidence type="ECO:0000313" key="3">
    <source>
        <dbReference type="EMBL" id="PSL08109.1"/>
    </source>
</evidence>
<dbReference type="Pfam" id="PF04892">
    <property type="entry name" value="VanZ"/>
    <property type="match status" value="1"/>
</dbReference>
<feature type="transmembrane region" description="Helical" evidence="1">
    <location>
        <begin position="15"/>
        <end position="35"/>
    </location>
</feature>
<evidence type="ECO:0000313" key="4">
    <source>
        <dbReference type="Proteomes" id="UP000243528"/>
    </source>
</evidence>
<feature type="domain" description="VanZ-like" evidence="2">
    <location>
        <begin position="82"/>
        <end position="156"/>
    </location>
</feature>
<dbReference type="AlphaFoldDB" id="A0A2P8EF57"/>
<keyword evidence="1" id="KW-0472">Membrane</keyword>
<accession>A0A2P8EF57</accession>
<feature type="transmembrane region" description="Helical" evidence="1">
    <location>
        <begin position="109"/>
        <end position="129"/>
    </location>
</feature>
<protein>
    <submittedName>
        <fullName evidence="3">VanZ like protein</fullName>
    </submittedName>
</protein>
<keyword evidence="1" id="KW-0812">Transmembrane</keyword>
<dbReference type="InterPro" id="IPR006976">
    <property type="entry name" value="VanZ-like"/>
</dbReference>
<gene>
    <name evidence="3" type="ORF">CLV30_10176</name>
</gene>
<feature type="transmembrane region" description="Helical" evidence="1">
    <location>
        <begin position="87"/>
        <end position="104"/>
    </location>
</feature>
<reference evidence="3 4" key="1">
    <citation type="submission" date="2018-03" db="EMBL/GenBank/DDBJ databases">
        <title>Genomic Encyclopedia of Archaeal and Bacterial Type Strains, Phase II (KMG-II): from individual species to whole genera.</title>
        <authorList>
            <person name="Goeker M."/>
        </authorList>
    </citation>
    <scope>NUCLEOTIDE SEQUENCE [LARGE SCALE GENOMIC DNA]</scope>
    <source>
        <strain evidence="3 4">DSM 45211</strain>
    </source>
</reference>
<sequence>MCLVITNVLIENSTLVPVVFVLIAVACVGVGYLILRTRRHGNRALWILVLLSVLPVAVLPLVPTSTGGDGITCTIQFHMPTPGSVELLANAALFLPPVFFATLATRRRLLMLAAGAVLSGAIEALQAVVPAIGRACDTNDWTMNTVGAALAVLLATATIALADRTAVRKAERVSADPPPGNHPQP</sequence>
<feature type="transmembrane region" description="Helical" evidence="1">
    <location>
        <begin position="44"/>
        <end position="62"/>
    </location>
</feature>
<evidence type="ECO:0000256" key="1">
    <source>
        <dbReference type="SAM" id="Phobius"/>
    </source>
</evidence>
<name>A0A2P8EF57_9ACTN</name>
<organism evidence="3 4">
    <name type="scientific">Haloactinopolyspora alba</name>
    <dbReference type="NCBI Taxonomy" id="648780"/>
    <lineage>
        <taxon>Bacteria</taxon>
        <taxon>Bacillati</taxon>
        <taxon>Actinomycetota</taxon>
        <taxon>Actinomycetes</taxon>
        <taxon>Jiangellales</taxon>
        <taxon>Jiangellaceae</taxon>
        <taxon>Haloactinopolyspora</taxon>
    </lineage>
</organism>
<keyword evidence="4" id="KW-1185">Reference proteome</keyword>